<sequence>MGTKTIGLREDVYDQLKGRKRDDESFTELVDRLLEESTPDWRDGFGTLSDTEADELESLSARSRAQLGADLSDRQQGVLEELSMVDEEDDGSETA</sequence>
<dbReference type="Proteomes" id="UP000318864">
    <property type="component" value="Unassembled WGS sequence"/>
</dbReference>
<feature type="region of interest" description="Disordered" evidence="2">
    <location>
        <begin position="67"/>
        <end position="95"/>
    </location>
</feature>
<evidence type="ECO:0000256" key="1">
    <source>
        <dbReference type="ARBA" id="ARBA00022649"/>
    </source>
</evidence>
<accession>A0A4S3TL75</accession>
<evidence type="ECO:0008006" key="5">
    <source>
        <dbReference type="Google" id="ProtNLM"/>
    </source>
</evidence>
<dbReference type="RefSeq" id="WP_141464532.1">
    <property type="nucleotide sequence ID" value="NZ_RBZW01000022.1"/>
</dbReference>
<comment type="caution">
    <text evidence="3">The sequence shown here is derived from an EMBL/GenBank/DDBJ whole genome shotgun (WGS) entry which is preliminary data.</text>
</comment>
<organism evidence="3 4">
    <name type="scientific">Salinadaptatus halalkaliphilus</name>
    <dbReference type="NCBI Taxonomy" id="2419781"/>
    <lineage>
        <taxon>Archaea</taxon>
        <taxon>Methanobacteriati</taxon>
        <taxon>Methanobacteriota</taxon>
        <taxon>Stenosarchaea group</taxon>
        <taxon>Halobacteria</taxon>
        <taxon>Halobacteriales</taxon>
        <taxon>Natrialbaceae</taxon>
        <taxon>Salinadaptatus</taxon>
    </lineage>
</organism>
<keyword evidence="4" id="KW-1185">Reference proteome</keyword>
<evidence type="ECO:0000256" key="2">
    <source>
        <dbReference type="SAM" id="MobiDB-lite"/>
    </source>
</evidence>
<feature type="compositionally biased region" description="Acidic residues" evidence="2">
    <location>
        <begin position="83"/>
        <end position="95"/>
    </location>
</feature>
<gene>
    <name evidence="3" type="ORF">D8Y22_09845</name>
</gene>
<dbReference type="OrthoDB" id="9187at2157"/>
<protein>
    <recommendedName>
        <fullName evidence="5">Antitoxin</fullName>
    </recommendedName>
</protein>
<dbReference type="Pfam" id="PF02697">
    <property type="entry name" value="VAPB_antitox"/>
    <property type="match status" value="1"/>
</dbReference>
<keyword evidence="1" id="KW-1277">Toxin-antitoxin system</keyword>
<evidence type="ECO:0000313" key="3">
    <source>
        <dbReference type="EMBL" id="THE64912.1"/>
    </source>
</evidence>
<dbReference type="EMBL" id="RBZW01000022">
    <property type="protein sequence ID" value="THE64912.1"/>
    <property type="molecule type" value="Genomic_DNA"/>
</dbReference>
<evidence type="ECO:0000313" key="4">
    <source>
        <dbReference type="Proteomes" id="UP000318864"/>
    </source>
</evidence>
<name>A0A4S3TL75_9EURY</name>
<proteinExistence type="predicted"/>
<dbReference type="InterPro" id="IPR003847">
    <property type="entry name" value="Put_antitoxin"/>
</dbReference>
<dbReference type="AlphaFoldDB" id="A0A4S3TL75"/>
<reference evidence="3 4" key="1">
    <citation type="submission" date="2018-10" db="EMBL/GenBank/DDBJ databases">
        <title>Natronolimnobius sp. XQ-INN 246 isolated from Inner Mongolia Autonomous Region of China.</title>
        <authorList>
            <person name="Xue Q."/>
        </authorList>
    </citation>
    <scope>NUCLEOTIDE SEQUENCE [LARGE SCALE GENOMIC DNA]</scope>
    <source>
        <strain evidence="3 4">XQ-INN 246</strain>
    </source>
</reference>